<keyword evidence="2" id="KW-0812">Transmembrane</keyword>
<keyword evidence="1" id="KW-0175">Coiled coil</keyword>
<evidence type="ECO:0000256" key="2">
    <source>
        <dbReference type="SAM" id="Phobius"/>
    </source>
</evidence>
<keyword evidence="2" id="KW-1133">Transmembrane helix</keyword>
<dbReference type="PANTHER" id="PTHR41259">
    <property type="entry name" value="DOUBLE-STRAND BREAK REPAIR RAD50 ATPASE, PUTATIVE-RELATED"/>
    <property type="match status" value="1"/>
</dbReference>
<evidence type="ECO:0000259" key="3">
    <source>
        <dbReference type="Pfam" id="PF13514"/>
    </source>
</evidence>
<dbReference type="InterPro" id="IPR038734">
    <property type="entry name" value="YhaN_AAA"/>
</dbReference>
<accession>A0A386PRH3</accession>
<keyword evidence="5" id="KW-1185">Reference proteome</keyword>
<dbReference type="SUPFAM" id="SSF52540">
    <property type="entry name" value="P-loop containing nucleoside triphosphate hydrolases"/>
    <property type="match status" value="1"/>
</dbReference>
<dbReference type="AlphaFoldDB" id="A0A386PRH3"/>
<protein>
    <recommendedName>
        <fullName evidence="3">YhaN AAA domain-containing protein</fullName>
    </recommendedName>
</protein>
<feature type="coiled-coil region" evidence="1">
    <location>
        <begin position="190"/>
        <end position="227"/>
    </location>
</feature>
<keyword evidence="2" id="KW-0472">Membrane</keyword>
<dbReference type="KEGG" id="lzh:D1B17_08085"/>
<reference evidence="5" key="1">
    <citation type="submission" date="2018-08" db="EMBL/GenBank/DDBJ databases">
        <title>Genome of Lactobacillus sp. HBUAS52074.</title>
        <authorList>
            <person name="Guo Z."/>
            <person name="Zhang Z.D."/>
        </authorList>
    </citation>
    <scope>NUCLEOTIDE SEQUENCE [LARGE SCALE GENOMIC DNA]</scope>
    <source>
        <strain evidence="5">HBUAS52074</strain>
    </source>
</reference>
<evidence type="ECO:0000256" key="1">
    <source>
        <dbReference type="SAM" id="Coils"/>
    </source>
</evidence>
<proteinExistence type="predicted"/>
<evidence type="ECO:0000313" key="5">
    <source>
        <dbReference type="Proteomes" id="UP000267208"/>
    </source>
</evidence>
<dbReference type="Gene3D" id="3.40.50.300">
    <property type="entry name" value="P-loop containing nucleotide triphosphate hydrolases"/>
    <property type="match status" value="2"/>
</dbReference>
<feature type="transmembrane region" description="Helical" evidence="2">
    <location>
        <begin position="385"/>
        <end position="418"/>
    </location>
</feature>
<dbReference type="InterPro" id="IPR027417">
    <property type="entry name" value="P-loop_NTPase"/>
</dbReference>
<feature type="domain" description="YhaN AAA" evidence="3">
    <location>
        <begin position="13"/>
        <end position="207"/>
    </location>
</feature>
<evidence type="ECO:0000313" key="4">
    <source>
        <dbReference type="EMBL" id="AYE38601.1"/>
    </source>
</evidence>
<dbReference type="PANTHER" id="PTHR41259:SF1">
    <property type="entry name" value="DOUBLE-STRAND BREAK REPAIR RAD50 ATPASE, PUTATIVE-RELATED"/>
    <property type="match status" value="1"/>
</dbReference>
<dbReference type="OrthoDB" id="9764467at2"/>
<dbReference type="EMBL" id="CP031933">
    <property type="protein sequence ID" value="AYE38601.1"/>
    <property type="molecule type" value="Genomic_DNA"/>
</dbReference>
<organism evidence="4 5">
    <name type="scientific">Companilactobacillus zhachilii</name>
    <dbReference type="NCBI Taxonomy" id="2304606"/>
    <lineage>
        <taxon>Bacteria</taxon>
        <taxon>Bacillati</taxon>
        <taxon>Bacillota</taxon>
        <taxon>Bacilli</taxon>
        <taxon>Lactobacillales</taxon>
        <taxon>Lactobacillaceae</taxon>
        <taxon>Companilactobacillus</taxon>
    </lineage>
</organism>
<feature type="coiled-coil region" evidence="1">
    <location>
        <begin position="601"/>
        <end position="642"/>
    </location>
</feature>
<gene>
    <name evidence="4" type="ORF">D1B17_08085</name>
</gene>
<dbReference type="Proteomes" id="UP000267208">
    <property type="component" value="Chromosome"/>
</dbReference>
<name>A0A386PRH3_9LACO</name>
<sequence length="815" mass="94343">MYWRIIVKLIRANVYGFGKWVDQEFDFAQDYQVIFGANEAGKTTLLNFIQSILFGFASARGENKFLQYKPRNSSKYGGELIFQADDGSSWTVKRIDGKGDGDLTLFHDDQEVPGELLSKIIGSFSKDDFVNTHVFDDKNILSIYGLDESKLETEVMSIGAVGSKEWLATADGLEHAADDIYKARGQKQPLVVSLKRYDELIEEKSEIENQQVAYQRVKNKLDETETDFNNNAIQLKQMSETENSLRNLDKKWSRYEQLQQSYDSDHNAKIIDSEDWERVLKANQELSTLKETATPNKIADLDNVEKSILKNYRINQTRLDYVRNQKFELQNLQFHRDDMNSKLLKVDTQVDQLFKNHPELSEKMLPLTGDEIDQLSPQTNRKNNLSLIVCCVAVVLAFIISPLRWLFILAALGSGAWYGYQEWSNRQKSDLNNYPFLQVKGYSGLSREAILGIQGTVIALDNFHTTQNGLIDGIKSIEVDLNKWRKILLELNVLEGSYKDDNYNEQIEKYFARLDQIRAKADVAEQSQAQSQKIADERELRLKQLNKEIFAILQKYQAVNMNMFTQMHTQQIENQKTLSQIKQDKDFLGNDLSELKKYANHEALSQELNQATIKKTDLANKNNELSRQMGSLKERMQQIYDNKQYQHIVTELAQNKQDIIEYYDEWISNKLASSWIRNMLNIATENRYPKMIQKATQYFSLLTNRHYIKIDFRKKDIVVTSDNKNVFDVHELSKATTIQLYLALRLAFVTEISDLIKLPILIDDAFVDFDISRKENVFDLIKEIAKNNQVIYVTANQPEDIPENHILKLGEKEIA</sequence>
<dbReference type="Pfam" id="PF13514">
    <property type="entry name" value="AAA_27"/>
    <property type="match status" value="1"/>
</dbReference>